<dbReference type="EMBL" id="GDKF01006394">
    <property type="protein sequence ID" value="JAT72228.1"/>
    <property type="molecule type" value="Transcribed_RNA"/>
</dbReference>
<feature type="domain" description="Enhancer of mRNA-decapping protein 4 C-terminal" evidence="8">
    <location>
        <begin position="906"/>
        <end position="999"/>
    </location>
</feature>
<dbReference type="PANTHER" id="PTHR15598:SF5">
    <property type="entry name" value="ENHANCER OF MRNA-DECAPPING PROTEIN 4"/>
    <property type="match status" value="1"/>
</dbReference>
<feature type="region of interest" description="Disordered" evidence="7">
    <location>
        <begin position="1"/>
        <end position="43"/>
    </location>
</feature>
<feature type="compositionally biased region" description="Polar residues" evidence="7">
    <location>
        <begin position="33"/>
        <end position="42"/>
    </location>
</feature>
<keyword evidence="3" id="KW-0963">Cytoplasm</keyword>
<dbReference type="InterPro" id="IPR036322">
    <property type="entry name" value="WD40_repeat_dom_sf"/>
</dbReference>
<comment type="subcellular location">
    <subcellularLocation>
        <location evidence="1">Cytoplasm</location>
        <location evidence="1">P-body</location>
    </subcellularLocation>
</comment>
<accession>A0A1D1ZZ41</accession>
<protein>
    <recommendedName>
        <fullName evidence="8">Enhancer of mRNA-decapping protein 4 C-terminal domain-containing protein</fullName>
    </recommendedName>
</protein>
<evidence type="ECO:0000256" key="1">
    <source>
        <dbReference type="ARBA" id="ARBA00004201"/>
    </source>
</evidence>
<evidence type="ECO:0000256" key="3">
    <source>
        <dbReference type="ARBA" id="ARBA00022490"/>
    </source>
</evidence>
<evidence type="ECO:0000256" key="7">
    <source>
        <dbReference type="SAM" id="MobiDB-lite"/>
    </source>
</evidence>
<reference evidence="9" key="1">
    <citation type="submission" date="2015-08" db="EMBL/GenBank/DDBJ databases">
        <authorList>
            <person name="Babu N.S."/>
            <person name="Beckwith C.J."/>
            <person name="Beseler K.G."/>
            <person name="Brison A."/>
            <person name="Carone J.V."/>
            <person name="Caskin T.P."/>
            <person name="Diamond M."/>
            <person name="Durham M.E."/>
            <person name="Foxe J.M."/>
            <person name="Go M."/>
            <person name="Henderson B.A."/>
            <person name="Jones I.B."/>
            <person name="McGettigan J.A."/>
            <person name="Micheletti S.J."/>
            <person name="Nasrallah M.E."/>
            <person name="Ortiz D."/>
            <person name="Piller C.R."/>
            <person name="Privatt S.R."/>
            <person name="Schneider S.L."/>
            <person name="Sharp S."/>
            <person name="Smith T.C."/>
            <person name="Stanton J.D."/>
            <person name="Ullery H.E."/>
            <person name="Wilson R.J."/>
            <person name="Serrano M.G."/>
            <person name="Buck G."/>
            <person name="Lee V."/>
            <person name="Wang Y."/>
            <person name="Carvalho R."/>
            <person name="Voegtly L."/>
            <person name="Shi R."/>
            <person name="Duckworth R."/>
            <person name="Johnson A."/>
            <person name="Loviza R."/>
            <person name="Walstead R."/>
            <person name="Shah Z."/>
            <person name="Kiflezghi M."/>
            <person name="Wade K."/>
            <person name="Ball S.L."/>
            <person name="Bradley K.W."/>
            <person name="Asai D.J."/>
            <person name="Bowman C.A."/>
            <person name="Russell D.A."/>
            <person name="Pope W.H."/>
            <person name="Jacobs-Sera D."/>
            <person name="Hendrix R.W."/>
            <person name="Hatfull G.F."/>
        </authorList>
    </citation>
    <scope>NUCLEOTIDE SEQUENCE</scope>
</reference>
<dbReference type="InterPro" id="IPR001680">
    <property type="entry name" value="WD40_rpt"/>
</dbReference>
<sequence length="1038" mass="104732">MNAPKPPSRGSIPDEGSFSARSAAVQALEKSLHTSSNGNSASDARRVAVAIPTEDGTNFELPSSAEAPQLPVTPVTMVPCDAGAGSNRLIAVNMDFIAYGLKPGHIRVIHRSTGGRALLKGHTGLITSLRFNCSDSSVLASGGPDGKLIVWRLAADAQGTVSVDRVHAGTRGLAPGVVSVAWLSRDRVIAWSRGTRKVTLGYAGHSAPFHIYSLRRRSEDVRDLVLSSAALSLAPGRDDTECLLGLEDGSVYFWSMDHGPEQVNSAARVWLAEAPVSGLEWLPAARGGRPGTTAPPVAAAVLGGGAEVRLLTFDPRAPLHSGAPLGPRLSLDPGSAPYHLVAVRGADLLLLAGSRELVALRLGPAPGTGAGPRIVAGARFGLSQPVLSADALALDGPPRVEVAAVQRTAVQQYTLDLDLLRLPEAAAGGRPEVPAGTAPAAGATATQDAPRPRSSAGSLPADSPSPASSGPASMQASATGTSSASGVGVGGSIGVEGAEEEEEEGEITSECPSPPSSPVGGQAVQVPVPILLPAGADATASFADAAASIADATASSAGPDAREPPADSQQPRPPPGLPSRRMLAPEEGLLEVTSPPASAIPFPDAFLRRGRGAGARAGAAPAPAPQPAASDDSSVAQHPGAAPGAAPASATAAESLDGAVAAAVASALDGSHRKFVGHVTLMFRELVKSLRAEMAAAAATQHDDHQATLRLTLRELRDMVAAERAAALEEHRAQAEAAALASTSRIVQEVVRAQQAEFREHMRSVSASTTLAVQAAVATALPEALASSAALLAPQVASAVSASLAPALAGAFTSAFSTQLVPGFEAACGSMLSQLTAAMARGLDAQAAAAAETLAELRGAAAELTRAAGGLARAAPSPASNFGPAPPAPLDPARRRLLGLLEARLPEEAFDEALSAADAGLVGWLCAQEAAAAALATRPPRLGQPALLSLAQQLSSLLDRGDPTAPAGWAGAAVDGLCVWDARIAAHVEPVLRGVEAAVHRARRRGPGSPHAEAALGALLAAVRRKIDDAAAHGGPRA</sequence>
<gene>
    <name evidence="9" type="ORF">g.24588</name>
</gene>
<evidence type="ECO:0000256" key="5">
    <source>
        <dbReference type="ARBA" id="ARBA00022737"/>
    </source>
</evidence>
<evidence type="ECO:0000259" key="8">
    <source>
        <dbReference type="Pfam" id="PF21289"/>
    </source>
</evidence>
<feature type="region of interest" description="Disordered" evidence="7">
    <location>
        <begin position="613"/>
        <end position="649"/>
    </location>
</feature>
<evidence type="ECO:0000256" key="6">
    <source>
        <dbReference type="PROSITE-ProRule" id="PRU00221"/>
    </source>
</evidence>
<feature type="compositionally biased region" description="Low complexity" evidence="7">
    <location>
        <begin position="454"/>
        <end position="486"/>
    </location>
</feature>
<proteinExistence type="inferred from homology"/>
<dbReference type="GO" id="GO:0031087">
    <property type="term" value="P:deadenylation-independent decapping of nuclear-transcribed mRNA"/>
    <property type="evidence" value="ECO:0007669"/>
    <property type="project" value="InterPro"/>
</dbReference>
<name>A0A1D1ZZ41_AUXPR</name>
<dbReference type="PANTHER" id="PTHR15598">
    <property type="entry name" value="ENHANCER OF MRNA-DECAPPING PROTEIN 4"/>
    <property type="match status" value="1"/>
</dbReference>
<keyword evidence="4 6" id="KW-0853">WD repeat</keyword>
<dbReference type="InterPro" id="IPR045152">
    <property type="entry name" value="EDC4-like"/>
</dbReference>
<dbReference type="PROSITE" id="PS50082">
    <property type="entry name" value="WD_REPEATS_2"/>
    <property type="match status" value="1"/>
</dbReference>
<dbReference type="InterPro" id="IPR015943">
    <property type="entry name" value="WD40/YVTN_repeat-like_dom_sf"/>
</dbReference>
<dbReference type="GO" id="GO:0000932">
    <property type="term" value="C:P-body"/>
    <property type="evidence" value="ECO:0007669"/>
    <property type="project" value="UniProtKB-SubCell"/>
</dbReference>
<evidence type="ECO:0000256" key="2">
    <source>
        <dbReference type="ARBA" id="ARBA00009639"/>
    </source>
</evidence>
<dbReference type="SUPFAM" id="SSF50978">
    <property type="entry name" value="WD40 repeat-like"/>
    <property type="match status" value="1"/>
</dbReference>
<comment type="similarity">
    <text evidence="2">Belongs to the WD repeat EDC4 family.</text>
</comment>
<dbReference type="Pfam" id="PF21289">
    <property type="entry name" value="EDC4_C"/>
    <property type="match status" value="1"/>
</dbReference>
<feature type="region of interest" description="Disordered" evidence="7">
    <location>
        <begin position="428"/>
        <end position="522"/>
    </location>
</feature>
<feature type="compositionally biased region" description="Low complexity" evidence="7">
    <location>
        <begin position="639"/>
        <end position="649"/>
    </location>
</feature>
<keyword evidence="5" id="KW-0677">Repeat</keyword>
<feature type="compositionally biased region" description="Low complexity" evidence="7">
    <location>
        <begin position="434"/>
        <end position="446"/>
    </location>
</feature>
<feature type="compositionally biased region" description="Acidic residues" evidence="7">
    <location>
        <begin position="497"/>
        <end position="507"/>
    </location>
</feature>
<organism evidence="9">
    <name type="scientific">Auxenochlorella protothecoides</name>
    <name type="common">Green microalga</name>
    <name type="synonym">Chlorella protothecoides</name>
    <dbReference type="NCBI Taxonomy" id="3075"/>
    <lineage>
        <taxon>Eukaryota</taxon>
        <taxon>Viridiplantae</taxon>
        <taxon>Chlorophyta</taxon>
        <taxon>core chlorophytes</taxon>
        <taxon>Trebouxiophyceae</taxon>
        <taxon>Chlorellales</taxon>
        <taxon>Chlorellaceae</taxon>
        <taxon>Auxenochlorella</taxon>
    </lineage>
</organism>
<dbReference type="AlphaFoldDB" id="A0A1D1ZZ41"/>
<feature type="region of interest" description="Disordered" evidence="7">
    <location>
        <begin position="553"/>
        <end position="581"/>
    </location>
</feature>
<evidence type="ECO:0000256" key="4">
    <source>
        <dbReference type="ARBA" id="ARBA00022574"/>
    </source>
</evidence>
<dbReference type="InterPro" id="IPR049404">
    <property type="entry name" value="EDC4_C"/>
</dbReference>
<dbReference type="PROSITE" id="PS50294">
    <property type="entry name" value="WD_REPEATS_REGION"/>
    <property type="match status" value="1"/>
</dbReference>
<dbReference type="SMART" id="SM00320">
    <property type="entry name" value="WD40"/>
    <property type="match status" value="2"/>
</dbReference>
<dbReference type="Gene3D" id="2.130.10.10">
    <property type="entry name" value="YVTN repeat-like/Quinoprotein amine dehydrogenase"/>
    <property type="match status" value="1"/>
</dbReference>
<evidence type="ECO:0000313" key="9">
    <source>
        <dbReference type="EMBL" id="JAT72228.1"/>
    </source>
</evidence>
<feature type="repeat" description="WD" evidence="6">
    <location>
        <begin position="119"/>
        <end position="153"/>
    </location>
</feature>